<dbReference type="GO" id="GO:0016020">
    <property type="term" value="C:membrane"/>
    <property type="evidence" value="ECO:0007669"/>
    <property type="project" value="UniProtKB-SubCell"/>
</dbReference>
<evidence type="ECO:0000256" key="9">
    <source>
        <dbReference type="ARBA" id="ARBA00023209"/>
    </source>
</evidence>
<evidence type="ECO:0000256" key="11">
    <source>
        <dbReference type="RuleBase" id="RU003750"/>
    </source>
</evidence>
<evidence type="ECO:0000256" key="10">
    <source>
        <dbReference type="ARBA" id="ARBA00023264"/>
    </source>
</evidence>
<feature type="transmembrane region" description="Helical" evidence="12">
    <location>
        <begin position="12"/>
        <end position="36"/>
    </location>
</feature>
<dbReference type="Proteomes" id="UP000238083">
    <property type="component" value="Unassembled WGS sequence"/>
</dbReference>
<evidence type="ECO:0000313" key="13">
    <source>
        <dbReference type="EMBL" id="PRY17820.1"/>
    </source>
</evidence>
<evidence type="ECO:0000256" key="1">
    <source>
        <dbReference type="ARBA" id="ARBA00004141"/>
    </source>
</evidence>
<keyword evidence="4 11" id="KW-0808">Transferase</keyword>
<keyword evidence="5 12" id="KW-0812">Transmembrane</keyword>
<feature type="transmembrane region" description="Helical" evidence="12">
    <location>
        <begin position="81"/>
        <end position="106"/>
    </location>
</feature>
<comment type="subcellular location">
    <subcellularLocation>
        <location evidence="1">Membrane</location>
        <topology evidence="1">Multi-pass membrane protein</topology>
    </subcellularLocation>
</comment>
<feature type="transmembrane region" description="Helical" evidence="12">
    <location>
        <begin position="155"/>
        <end position="177"/>
    </location>
</feature>
<dbReference type="Pfam" id="PF01066">
    <property type="entry name" value="CDP-OH_P_transf"/>
    <property type="match status" value="1"/>
</dbReference>
<reference evidence="13 14" key="1">
    <citation type="submission" date="2018-03" db="EMBL/GenBank/DDBJ databases">
        <title>Genomic Encyclopedia of Archaeal and Bacterial Type Strains, Phase II (KMG-II): from individual species to whole genera.</title>
        <authorList>
            <person name="Goeker M."/>
        </authorList>
    </citation>
    <scope>NUCLEOTIDE SEQUENCE [LARGE SCALE GENOMIC DNA]</scope>
    <source>
        <strain evidence="13 14">DSM 19711</strain>
    </source>
</reference>
<evidence type="ECO:0000256" key="6">
    <source>
        <dbReference type="ARBA" id="ARBA00022989"/>
    </source>
</evidence>
<dbReference type="PANTHER" id="PTHR14269">
    <property type="entry name" value="CDP-DIACYLGLYCEROL--GLYCEROL-3-PHOSPHATE 3-PHOSPHATIDYLTRANSFERASE-RELATED"/>
    <property type="match status" value="1"/>
</dbReference>
<keyword evidence="10" id="KW-1208">Phospholipid metabolism</keyword>
<evidence type="ECO:0000256" key="12">
    <source>
        <dbReference type="SAM" id="Phobius"/>
    </source>
</evidence>
<dbReference type="GO" id="GO:0008444">
    <property type="term" value="F:CDP-diacylglycerol-glycerol-3-phosphate 3-phosphatidyltransferase activity"/>
    <property type="evidence" value="ECO:0007669"/>
    <property type="project" value="InterPro"/>
</dbReference>
<comment type="caution">
    <text evidence="13">The sequence shown here is derived from an EMBL/GenBank/DDBJ whole genome shotgun (WGS) entry which is preliminary data.</text>
</comment>
<dbReference type="InterPro" id="IPR004570">
    <property type="entry name" value="Phosphatidylglycerol_P_synth"/>
</dbReference>
<feature type="transmembrane region" description="Helical" evidence="12">
    <location>
        <begin position="126"/>
        <end position="148"/>
    </location>
</feature>
<keyword evidence="7" id="KW-0443">Lipid metabolism</keyword>
<name>A0A2T0R9K4_9ACTN</name>
<dbReference type="InterPro" id="IPR048254">
    <property type="entry name" value="CDP_ALCOHOL_P_TRANSF_CS"/>
</dbReference>
<evidence type="ECO:0000256" key="3">
    <source>
        <dbReference type="ARBA" id="ARBA00022516"/>
    </source>
</evidence>
<dbReference type="PROSITE" id="PS00379">
    <property type="entry name" value="CDP_ALCOHOL_P_TRANSF"/>
    <property type="match status" value="1"/>
</dbReference>
<dbReference type="InterPro" id="IPR050324">
    <property type="entry name" value="CDP-alcohol_PTase-I"/>
</dbReference>
<evidence type="ECO:0000313" key="14">
    <source>
        <dbReference type="Proteomes" id="UP000238083"/>
    </source>
</evidence>
<dbReference type="PANTHER" id="PTHR14269:SF62">
    <property type="entry name" value="CDP-DIACYLGLYCEROL--GLYCEROL-3-PHOSPHATE 3-PHOSPHATIDYLTRANSFERASE 1, CHLOROPLASTIC"/>
    <property type="match status" value="1"/>
</dbReference>
<comment type="similarity">
    <text evidence="2 11">Belongs to the CDP-alcohol phosphatidyltransferase class-I family.</text>
</comment>
<keyword evidence="8 12" id="KW-0472">Membrane</keyword>
<keyword evidence="3" id="KW-0444">Lipid biosynthesis</keyword>
<gene>
    <name evidence="13" type="ORF">CLV37_10156</name>
</gene>
<evidence type="ECO:0000256" key="4">
    <source>
        <dbReference type="ARBA" id="ARBA00022679"/>
    </source>
</evidence>
<evidence type="ECO:0000256" key="8">
    <source>
        <dbReference type="ARBA" id="ARBA00023136"/>
    </source>
</evidence>
<keyword evidence="14" id="KW-1185">Reference proteome</keyword>
<evidence type="ECO:0000256" key="5">
    <source>
        <dbReference type="ARBA" id="ARBA00022692"/>
    </source>
</evidence>
<evidence type="ECO:0000256" key="7">
    <source>
        <dbReference type="ARBA" id="ARBA00023098"/>
    </source>
</evidence>
<keyword evidence="6 12" id="KW-1133">Transmembrane helix</keyword>
<keyword evidence="9" id="KW-0594">Phospholipid biosynthesis</keyword>
<accession>A0A2T0R9K4</accession>
<dbReference type="Gene3D" id="1.20.120.1760">
    <property type="match status" value="1"/>
</dbReference>
<dbReference type="PIRSF" id="PIRSF000847">
    <property type="entry name" value="Phos_ph_gly_syn"/>
    <property type="match status" value="1"/>
</dbReference>
<organism evidence="13 14">
    <name type="scientific">Kineococcus rhizosphaerae</name>
    <dbReference type="NCBI Taxonomy" id="559628"/>
    <lineage>
        <taxon>Bacteria</taxon>
        <taxon>Bacillati</taxon>
        <taxon>Actinomycetota</taxon>
        <taxon>Actinomycetes</taxon>
        <taxon>Kineosporiales</taxon>
        <taxon>Kineosporiaceae</taxon>
        <taxon>Kineococcus</taxon>
    </lineage>
</organism>
<dbReference type="UniPathway" id="UPA00085"/>
<dbReference type="GO" id="GO:0046474">
    <property type="term" value="P:glycerophospholipid biosynthetic process"/>
    <property type="evidence" value="ECO:0007669"/>
    <property type="project" value="TreeGrafter"/>
</dbReference>
<dbReference type="AlphaFoldDB" id="A0A2T0R9K4"/>
<dbReference type="EMBL" id="PVZF01000001">
    <property type="protein sequence ID" value="PRY17820.1"/>
    <property type="molecule type" value="Genomic_DNA"/>
</dbReference>
<dbReference type="InterPro" id="IPR000462">
    <property type="entry name" value="CDP-OH_P_trans"/>
</dbReference>
<protein>
    <submittedName>
        <fullName evidence="13">CDP-diacylglycerol-phosphatidylglycerol phosphatidyltransferase</fullName>
    </submittedName>
</protein>
<sequence length="195" mass="21302">MVTAGEQVVSTRVLTVPNALSALRLLLVPVFAVLIVDGQDGWALAVLAVSGASDYLDGNLARRWNQVTRLGQVLDPFADRLYILTTLLGLAYRGLIPWWLVLVLVARDATMVCTLPVLARLGHSALPVHFLGKAGTFCLLYAFPLLLLGELSQTLALVAGALGWAFALWGTGLYWWAGILYVRQVAQLWRAEHRP</sequence>
<evidence type="ECO:0000256" key="2">
    <source>
        <dbReference type="ARBA" id="ARBA00010441"/>
    </source>
</evidence>
<dbReference type="InterPro" id="IPR043130">
    <property type="entry name" value="CDP-OH_PTrfase_TM_dom"/>
</dbReference>
<proteinExistence type="inferred from homology"/>